<keyword evidence="8 10" id="KW-0503">Monooxygenase</keyword>
<evidence type="ECO:0000313" key="11">
    <source>
        <dbReference type="EMBL" id="KAB5589973.1"/>
    </source>
</evidence>
<dbReference type="GO" id="GO:0004497">
    <property type="term" value="F:monooxygenase activity"/>
    <property type="evidence" value="ECO:0007669"/>
    <property type="project" value="UniProtKB-KW"/>
</dbReference>
<evidence type="ECO:0000256" key="5">
    <source>
        <dbReference type="ARBA" id="ARBA00022723"/>
    </source>
</evidence>
<dbReference type="PANTHER" id="PTHR46300">
    <property type="entry name" value="P450, PUTATIVE (EUROFUNG)-RELATED-RELATED"/>
    <property type="match status" value="1"/>
</dbReference>
<comment type="caution">
    <text evidence="11">The sequence shown here is derived from an EMBL/GenBank/DDBJ whole genome shotgun (WGS) entry which is preliminary data.</text>
</comment>
<evidence type="ECO:0000256" key="7">
    <source>
        <dbReference type="ARBA" id="ARBA00023004"/>
    </source>
</evidence>
<dbReference type="GO" id="GO:0020037">
    <property type="term" value="F:heme binding"/>
    <property type="evidence" value="ECO:0007669"/>
    <property type="project" value="InterPro"/>
</dbReference>
<comment type="pathway">
    <text evidence="2">Secondary metabolite biosynthesis.</text>
</comment>
<evidence type="ECO:0000256" key="8">
    <source>
        <dbReference type="ARBA" id="ARBA00023033"/>
    </source>
</evidence>
<evidence type="ECO:0000256" key="4">
    <source>
        <dbReference type="ARBA" id="ARBA00022617"/>
    </source>
</evidence>
<dbReference type="InterPro" id="IPR001128">
    <property type="entry name" value="Cyt_P450"/>
</dbReference>
<evidence type="ECO:0000256" key="1">
    <source>
        <dbReference type="ARBA" id="ARBA00001971"/>
    </source>
</evidence>
<dbReference type="AlphaFoldDB" id="A0A5N5QEN3"/>
<keyword evidence="5 9" id="KW-0479">Metal-binding</keyword>
<keyword evidence="6 10" id="KW-0560">Oxidoreductase</keyword>
<dbReference type="PRINTS" id="PR00385">
    <property type="entry name" value="P450"/>
</dbReference>
<sequence length="514" mass="58573">MPFTPTDFAAAASAAICLNLLYQNSKRSSSSCPLPPGPPRWPIVGSLFSMPNNDEMREQFTEWKNKYGDVAYARVLDQDILVLNSREAIMELLEYRSSKYSDRPRLVMANELVGWAPALATMRYGERHRLTRRLFHEGANAKAIEELGYLLEEEATKFIQRMYESPDDLYLNARQTTGAIVLKITYGYNVQGRHDPILSQAEEAVDMFSTVTTPGLWMVDSFPWLKYLPWAPFKSKAKEWQKLVTDFFEIPANYTIEQMRKGKYQPSLLARWFERADEQPQPRTEEETHLIKWAGASIFGGATDTTVSATLTFFLAMVHNPQVQATAQAEIDRVVGHNRLPKLSDRESLPYVEALYKEVLRWYPVAPLAVPHRLDSDTDDEYRGMRIPNGCLIIPNIWTMTRDSELYHQPDVFNPERFIVTANREAELDPTTFAFGFGRRRCPGIHLAHSSLWLSIAMTLAAYDITPIMGPDGRPVMPSLKYSQTTISTPEPFKCTIKPRSVNAVKLIKDSMVV</sequence>
<evidence type="ECO:0000256" key="6">
    <source>
        <dbReference type="ARBA" id="ARBA00023002"/>
    </source>
</evidence>
<keyword evidence="12" id="KW-1185">Reference proteome</keyword>
<dbReference type="InterPro" id="IPR050364">
    <property type="entry name" value="Cytochrome_P450_fung"/>
</dbReference>
<dbReference type="GO" id="GO:0005506">
    <property type="term" value="F:iron ion binding"/>
    <property type="evidence" value="ECO:0007669"/>
    <property type="project" value="InterPro"/>
</dbReference>
<evidence type="ECO:0000256" key="2">
    <source>
        <dbReference type="ARBA" id="ARBA00005179"/>
    </source>
</evidence>
<dbReference type="Gene3D" id="1.10.630.10">
    <property type="entry name" value="Cytochrome P450"/>
    <property type="match status" value="1"/>
</dbReference>
<evidence type="ECO:0000256" key="3">
    <source>
        <dbReference type="ARBA" id="ARBA00010617"/>
    </source>
</evidence>
<dbReference type="PANTHER" id="PTHR46300:SF7">
    <property type="entry name" value="P450, PUTATIVE (EUROFUNG)-RELATED"/>
    <property type="match status" value="1"/>
</dbReference>
<reference evidence="11 12" key="1">
    <citation type="journal article" date="2019" name="Fungal Biol. Biotechnol.">
        <title>Draft genome sequence of fastidious pathogen Ceratobasidium theobromae, which causes vascular-streak dieback in Theobroma cacao.</title>
        <authorList>
            <person name="Ali S.S."/>
            <person name="Asman A."/>
            <person name="Shao J."/>
            <person name="Firmansyah A.P."/>
            <person name="Susilo A.W."/>
            <person name="Rosmana A."/>
            <person name="McMahon P."/>
            <person name="Junaid M."/>
            <person name="Guest D."/>
            <person name="Kheng T.Y."/>
            <person name="Meinhardt L.W."/>
            <person name="Bailey B.A."/>
        </authorList>
    </citation>
    <scope>NUCLEOTIDE SEQUENCE [LARGE SCALE GENOMIC DNA]</scope>
    <source>
        <strain evidence="11 12">CT2</strain>
    </source>
</reference>
<dbReference type="Pfam" id="PF00067">
    <property type="entry name" value="p450"/>
    <property type="match status" value="1"/>
</dbReference>
<evidence type="ECO:0000256" key="10">
    <source>
        <dbReference type="RuleBase" id="RU000461"/>
    </source>
</evidence>
<keyword evidence="7 9" id="KW-0408">Iron</keyword>
<dbReference type="EMBL" id="SSOP01000210">
    <property type="protein sequence ID" value="KAB5589973.1"/>
    <property type="molecule type" value="Genomic_DNA"/>
</dbReference>
<feature type="binding site" description="axial binding residue" evidence="9">
    <location>
        <position position="442"/>
    </location>
    <ligand>
        <name>heme</name>
        <dbReference type="ChEBI" id="CHEBI:30413"/>
    </ligand>
    <ligandPart>
        <name>Fe</name>
        <dbReference type="ChEBI" id="CHEBI:18248"/>
    </ligandPart>
</feature>
<keyword evidence="4 9" id="KW-0349">Heme</keyword>
<dbReference type="Proteomes" id="UP000383932">
    <property type="component" value="Unassembled WGS sequence"/>
</dbReference>
<accession>A0A5N5QEN3</accession>
<gene>
    <name evidence="11" type="ORF">CTheo_6576</name>
</gene>
<dbReference type="InterPro" id="IPR036396">
    <property type="entry name" value="Cyt_P450_sf"/>
</dbReference>
<dbReference type="PROSITE" id="PS00086">
    <property type="entry name" value="CYTOCHROME_P450"/>
    <property type="match status" value="1"/>
</dbReference>
<dbReference type="OrthoDB" id="2789670at2759"/>
<proteinExistence type="inferred from homology"/>
<evidence type="ECO:0000256" key="9">
    <source>
        <dbReference type="PIRSR" id="PIRSR602401-1"/>
    </source>
</evidence>
<organism evidence="11 12">
    <name type="scientific">Ceratobasidium theobromae</name>
    <dbReference type="NCBI Taxonomy" id="1582974"/>
    <lineage>
        <taxon>Eukaryota</taxon>
        <taxon>Fungi</taxon>
        <taxon>Dikarya</taxon>
        <taxon>Basidiomycota</taxon>
        <taxon>Agaricomycotina</taxon>
        <taxon>Agaricomycetes</taxon>
        <taxon>Cantharellales</taxon>
        <taxon>Ceratobasidiaceae</taxon>
        <taxon>Ceratobasidium</taxon>
    </lineage>
</organism>
<protein>
    <recommendedName>
        <fullName evidence="13">O-methylsterigmatocystin oxidoreductase</fullName>
    </recommendedName>
</protein>
<dbReference type="InterPro" id="IPR017972">
    <property type="entry name" value="Cyt_P450_CS"/>
</dbReference>
<name>A0A5N5QEN3_9AGAM</name>
<dbReference type="PRINTS" id="PR00463">
    <property type="entry name" value="EP450I"/>
</dbReference>
<dbReference type="CDD" id="cd11065">
    <property type="entry name" value="CYP64-like"/>
    <property type="match status" value="1"/>
</dbReference>
<evidence type="ECO:0008006" key="13">
    <source>
        <dbReference type="Google" id="ProtNLM"/>
    </source>
</evidence>
<dbReference type="SUPFAM" id="SSF48264">
    <property type="entry name" value="Cytochrome P450"/>
    <property type="match status" value="1"/>
</dbReference>
<comment type="similarity">
    <text evidence="3 10">Belongs to the cytochrome P450 family.</text>
</comment>
<dbReference type="GO" id="GO:0016705">
    <property type="term" value="F:oxidoreductase activity, acting on paired donors, with incorporation or reduction of molecular oxygen"/>
    <property type="evidence" value="ECO:0007669"/>
    <property type="project" value="InterPro"/>
</dbReference>
<comment type="cofactor">
    <cofactor evidence="1 9">
        <name>heme</name>
        <dbReference type="ChEBI" id="CHEBI:30413"/>
    </cofactor>
</comment>
<dbReference type="InterPro" id="IPR002401">
    <property type="entry name" value="Cyt_P450_E_grp-I"/>
</dbReference>
<evidence type="ECO:0000313" key="12">
    <source>
        <dbReference type="Proteomes" id="UP000383932"/>
    </source>
</evidence>